<keyword evidence="2" id="KW-1185">Reference proteome</keyword>
<proteinExistence type="predicted"/>
<dbReference type="OrthoDB" id="1002509at2759"/>
<dbReference type="PANTHER" id="PTHR36617:SF5">
    <property type="entry name" value="OS05G0421675 PROTEIN"/>
    <property type="match status" value="1"/>
</dbReference>
<evidence type="ECO:0000313" key="2">
    <source>
        <dbReference type="Proteomes" id="UP000187203"/>
    </source>
</evidence>
<reference evidence="2" key="1">
    <citation type="submission" date="2013-09" db="EMBL/GenBank/DDBJ databases">
        <title>Corchorus olitorius genome sequencing.</title>
        <authorList>
            <person name="Alam M."/>
            <person name="Haque M.S."/>
            <person name="Islam M.S."/>
            <person name="Emdad E.M."/>
            <person name="Islam M.M."/>
            <person name="Ahmed B."/>
            <person name="Halim A."/>
            <person name="Hossen Q.M.M."/>
            <person name="Hossain M.Z."/>
            <person name="Ahmed R."/>
            <person name="Khan M.M."/>
            <person name="Islam R."/>
            <person name="Rashid M.M."/>
            <person name="Khan S.A."/>
            <person name="Rahman M.S."/>
            <person name="Alam M."/>
            <person name="Yahiya A.S."/>
            <person name="Khan M.S."/>
            <person name="Azam M.S."/>
            <person name="Haque T."/>
            <person name="Lashkar M.Z.H."/>
            <person name="Akhand A.I."/>
            <person name="Morshed G."/>
            <person name="Roy S."/>
            <person name="Uddin K.S."/>
            <person name="Rabeya T."/>
            <person name="Hossain A.S."/>
            <person name="Chowdhury A."/>
            <person name="Snigdha A.R."/>
            <person name="Mortoza M.S."/>
            <person name="Matin S.A."/>
            <person name="Hoque S.M.E."/>
            <person name="Islam M.K."/>
            <person name="Roy D.K."/>
            <person name="Haider R."/>
            <person name="Moosa M.M."/>
            <person name="Elias S.M."/>
            <person name="Hasan A.M."/>
            <person name="Jahan S."/>
            <person name="Shafiuddin M."/>
            <person name="Mahmood N."/>
            <person name="Shommy N.S."/>
        </authorList>
    </citation>
    <scope>NUCLEOTIDE SEQUENCE [LARGE SCALE GENOMIC DNA]</scope>
    <source>
        <strain evidence="2">cv. O-4</strain>
    </source>
</reference>
<dbReference type="EMBL" id="AWUE01023747">
    <property type="protein sequence ID" value="OMO52856.1"/>
    <property type="molecule type" value="Genomic_DNA"/>
</dbReference>
<name>A0A1R3G454_9ROSI</name>
<dbReference type="PANTHER" id="PTHR36617">
    <property type="entry name" value="PROTEIN, PUTATIVE-RELATED"/>
    <property type="match status" value="1"/>
</dbReference>
<gene>
    <name evidence="1" type="ORF">COLO4_36939</name>
</gene>
<evidence type="ECO:0000313" key="1">
    <source>
        <dbReference type="EMBL" id="OMO52856.1"/>
    </source>
</evidence>
<protein>
    <recommendedName>
        <fullName evidence="3">Reverse transcriptase zinc-binding domain-containing protein</fullName>
    </recommendedName>
</protein>
<dbReference type="Proteomes" id="UP000187203">
    <property type="component" value="Unassembled WGS sequence"/>
</dbReference>
<sequence length="118" mass="14027">MNIKILHKQLAIIVGNGKNIKFWSDHWIGDGPLNLKFPRIFSLAVDKDARIVDLRILDDSEWRWSIRLRRNLFNWETEQWDNLQDCIRDIVVNENFPDKVIWMFNSSGNFSVSYFGKS</sequence>
<organism evidence="1 2">
    <name type="scientific">Corchorus olitorius</name>
    <dbReference type="NCBI Taxonomy" id="93759"/>
    <lineage>
        <taxon>Eukaryota</taxon>
        <taxon>Viridiplantae</taxon>
        <taxon>Streptophyta</taxon>
        <taxon>Embryophyta</taxon>
        <taxon>Tracheophyta</taxon>
        <taxon>Spermatophyta</taxon>
        <taxon>Magnoliopsida</taxon>
        <taxon>eudicotyledons</taxon>
        <taxon>Gunneridae</taxon>
        <taxon>Pentapetalae</taxon>
        <taxon>rosids</taxon>
        <taxon>malvids</taxon>
        <taxon>Malvales</taxon>
        <taxon>Malvaceae</taxon>
        <taxon>Grewioideae</taxon>
        <taxon>Apeibeae</taxon>
        <taxon>Corchorus</taxon>
    </lineage>
</organism>
<comment type="caution">
    <text evidence="1">The sequence shown here is derived from an EMBL/GenBank/DDBJ whole genome shotgun (WGS) entry which is preliminary data.</text>
</comment>
<evidence type="ECO:0008006" key="3">
    <source>
        <dbReference type="Google" id="ProtNLM"/>
    </source>
</evidence>
<dbReference type="AlphaFoldDB" id="A0A1R3G454"/>
<accession>A0A1R3G454</accession>
<dbReference type="STRING" id="93759.A0A1R3G454"/>